<protein>
    <submittedName>
        <fullName evidence="2">Uncharacterized protein</fullName>
    </submittedName>
</protein>
<dbReference type="EMBL" id="MN740856">
    <property type="protein sequence ID" value="QHU15411.1"/>
    <property type="molecule type" value="Genomic_DNA"/>
</dbReference>
<feature type="transmembrane region" description="Helical" evidence="1">
    <location>
        <begin position="236"/>
        <end position="255"/>
    </location>
</feature>
<sequence length="291" mass="30758">MNLQVALAAIFFGAMGPMARTTGVGPASIVCITSLAVAMCHLHSDAVLQLACADRRPLRVDIAFAVAWLYAVTKICLAIAYVHLPSSTALPMFFLWVPLTELYEVWRGKHLELRDSVRMVCVVLGVLILATSDAALPDNRLRATAMVAVVMAAAATAVRMSLLRESTGLLTAQQKTAVQNSLVGAAAAAVMLVKPSLISAVPARALLLWVAYGLGLYVAYLSLFQGFEEANVANTAYSLLLELLTAVCFGVFILGEIRMAVFTNIAGVRLPLRKIAGLGLVTVATTLGAAA</sequence>
<name>A0A6C0KE09_9ZZZZ</name>
<keyword evidence="1" id="KW-1133">Transmembrane helix</keyword>
<organism evidence="2">
    <name type="scientific">viral metagenome</name>
    <dbReference type="NCBI Taxonomy" id="1070528"/>
    <lineage>
        <taxon>unclassified sequences</taxon>
        <taxon>metagenomes</taxon>
        <taxon>organismal metagenomes</taxon>
    </lineage>
</organism>
<keyword evidence="1" id="KW-0472">Membrane</keyword>
<feature type="transmembrane region" description="Helical" evidence="1">
    <location>
        <begin position="205"/>
        <end position="224"/>
    </location>
</feature>
<proteinExistence type="predicted"/>
<feature type="transmembrane region" description="Helical" evidence="1">
    <location>
        <begin position="29"/>
        <end position="50"/>
    </location>
</feature>
<evidence type="ECO:0000256" key="1">
    <source>
        <dbReference type="SAM" id="Phobius"/>
    </source>
</evidence>
<feature type="transmembrane region" description="Helical" evidence="1">
    <location>
        <begin position="143"/>
        <end position="162"/>
    </location>
</feature>
<dbReference type="AlphaFoldDB" id="A0A6C0KE09"/>
<reference evidence="2" key="1">
    <citation type="journal article" date="2020" name="Nature">
        <title>Giant virus diversity and host interactions through global metagenomics.</title>
        <authorList>
            <person name="Schulz F."/>
            <person name="Roux S."/>
            <person name="Paez-Espino D."/>
            <person name="Jungbluth S."/>
            <person name="Walsh D.A."/>
            <person name="Denef V.J."/>
            <person name="McMahon K.D."/>
            <person name="Konstantinidis K.T."/>
            <person name="Eloe-Fadrosh E.A."/>
            <person name="Kyrpides N.C."/>
            <person name="Woyke T."/>
        </authorList>
    </citation>
    <scope>NUCLEOTIDE SEQUENCE</scope>
    <source>
        <strain evidence="2">GVMAG-S-1103017-68</strain>
    </source>
</reference>
<evidence type="ECO:0000313" key="2">
    <source>
        <dbReference type="EMBL" id="QHU15411.1"/>
    </source>
</evidence>
<accession>A0A6C0KE09</accession>
<keyword evidence="1" id="KW-0812">Transmembrane</keyword>
<feature type="transmembrane region" description="Helical" evidence="1">
    <location>
        <begin position="62"/>
        <end position="84"/>
    </location>
</feature>